<evidence type="ECO:0000313" key="2">
    <source>
        <dbReference type="Proteomes" id="UP001497480"/>
    </source>
</evidence>
<name>A0AAV1XX09_LUPLU</name>
<gene>
    <name evidence="1" type="ORF">LLUT_LOCUS27286</name>
</gene>
<sequence>MVDEESGLIINSAHRAMRDREREREWRPLFKNLHLLLRVPKNSWKGTVGDLFILQKRDKRPSSFVGMEKLQKKGKDSLVRNDVSWKQALVKGVPETHIPHSGEVHFDQGIPSEELLDLQKAECWSRLVFSVFKPWSPSFKKLDKMVDVSQKVLIDGELVVVRMVEFTGDPFLGCGVVISCSSMNFANMFSHLAASGDSDNDFWQDRASCWGEQNLMEDNNDEVTEVVANSLNKIVDWVGNVPSKSPNPISQERCLDEVPVGSIPLPIVEDLVTCRHVQNYLEEAIVEVDAVVNDSLIQAVDGIGTVFPISSEKCLEMVSLEVEGQFQEESPNEVRVVVGSIVKSVKPLELEGGGSGGLDVTGVVENEGEDSHCFSVFEANL</sequence>
<accession>A0AAV1XX09</accession>
<organism evidence="1 2">
    <name type="scientific">Lupinus luteus</name>
    <name type="common">European yellow lupine</name>
    <dbReference type="NCBI Taxonomy" id="3873"/>
    <lineage>
        <taxon>Eukaryota</taxon>
        <taxon>Viridiplantae</taxon>
        <taxon>Streptophyta</taxon>
        <taxon>Embryophyta</taxon>
        <taxon>Tracheophyta</taxon>
        <taxon>Spermatophyta</taxon>
        <taxon>Magnoliopsida</taxon>
        <taxon>eudicotyledons</taxon>
        <taxon>Gunneridae</taxon>
        <taxon>Pentapetalae</taxon>
        <taxon>rosids</taxon>
        <taxon>fabids</taxon>
        <taxon>Fabales</taxon>
        <taxon>Fabaceae</taxon>
        <taxon>Papilionoideae</taxon>
        <taxon>50 kb inversion clade</taxon>
        <taxon>genistoids sensu lato</taxon>
        <taxon>core genistoids</taxon>
        <taxon>Genisteae</taxon>
        <taxon>Lupinus</taxon>
    </lineage>
</organism>
<evidence type="ECO:0000313" key="1">
    <source>
        <dbReference type="EMBL" id="CAL0326226.1"/>
    </source>
</evidence>
<keyword evidence="2" id="KW-1185">Reference proteome</keyword>
<evidence type="ECO:0008006" key="3">
    <source>
        <dbReference type="Google" id="ProtNLM"/>
    </source>
</evidence>
<dbReference type="EMBL" id="CAXHTB010000019">
    <property type="protein sequence ID" value="CAL0326226.1"/>
    <property type="molecule type" value="Genomic_DNA"/>
</dbReference>
<protein>
    <recommendedName>
        <fullName evidence="3">DUF4283 domain-containing protein</fullName>
    </recommendedName>
</protein>
<comment type="caution">
    <text evidence="1">The sequence shown here is derived from an EMBL/GenBank/DDBJ whole genome shotgun (WGS) entry which is preliminary data.</text>
</comment>
<dbReference type="AlphaFoldDB" id="A0AAV1XX09"/>
<dbReference type="Proteomes" id="UP001497480">
    <property type="component" value="Unassembled WGS sequence"/>
</dbReference>
<proteinExistence type="predicted"/>
<reference evidence="1 2" key="1">
    <citation type="submission" date="2024-03" db="EMBL/GenBank/DDBJ databases">
        <authorList>
            <person name="Martinez-Hernandez J."/>
        </authorList>
    </citation>
    <scope>NUCLEOTIDE SEQUENCE [LARGE SCALE GENOMIC DNA]</scope>
</reference>